<keyword evidence="1" id="KW-0472">Membrane</keyword>
<sequence length="144" mass="15693">MKERGDDNKSNGFSSIRNELCRRTKQPLGQFTFWMYMLIAVVVLGGAGIWYELVMLINEGGRGYGSLKMALLTFSPAVVGTSSLLMIFESQRSRELTAIWIGLPSGDVCIICPSCCYPAFQWCLGAMAKCVTGYSVSLGLVGGK</sequence>
<evidence type="ECO:0000313" key="2">
    <source>
        <dbReference type="EMBL" id="MBH8581092.1"/>
    </source>
</evidence>
<proteinExistence type="predicted"/>
<dbReference type="Proteomes" id="UP000651738">
    <property type="component" value="Unassembled WGS sequence"/>
</dbReference>
<dbReference type="AlphaFoldDB" id="A0ABD4L652"/>
<evidence type="ECO:0000256" key="1">
    <source>
        <dbReference type="SAM" id="Phobius"/>
    </source>
</evidence>
<dbReference type="EMBL" id="JAEDAF010000012">
    <property type="protein sequence ID" value="MBH8581092.1"/>
    <property type="molecule type" value="Genomic_DNA"/>
</dbReference>
<gene>
    <name evidence="2" type="ORF">I7V36_13385</name>
</gene>
<feature type="transmembrane region" description="Helical" evidence="1">
    <location>
        <begin position="33"/>
        <end position="57"/>
    </location>
</feature>
<evidence type="ECO:0000313" key="3">
    <source>
        <dbReference type="Proteomes" id="UP000651738"/>
    </source>
</evidence>
<keyword evidence="1" id="KW-1133">Transmembrane helix</keyword>
<dbReference type="RefSeq" id="WP_198058109.1">
    <property type="nucleotide sequence ID" value="NZ_JAEDAF010000012.1"/>
</dbReference>
<comment type="caution">
    <text evidence="2">The sequence shown here is derived from an EMBL/GenBank/DDBJ whole genome shotgun (WGS) entry which is preliminary data.</text>
</comment>
<reference evidence="2 3" key="1">
    <citation type="submission" date="2020-12" db="EMBL/GenBank/DDBJ databases">
        <title>Draft genome sequence of Halomonas pacifica strain CARE-V15.</title>
        <authorList>
            <person name="Vignesh N."/>
            <person name="Thabitha A."/>
            <person name="Saravanan R."/>
            <person name="Manigandan V."/>
        </authorList>
    </citation>
    <scope>NUCLEOTIDE SEQUENCE [LARGE SCALE GENOMIC DNA]</scope>
    <source>
        <strain evidence="2 3">CARE-V15</strain>
    </source>
</reference>
<protein>
    <submittedName>
        <fullName evidence="2">Uncharacterized protein</fullName>
    </submittedName>
</protein>
<name>A0ABD4L652_9GAMM</name>
<keyword evidence="1" id="KW-0812">Transmembrane</keyword>
<organism evidence="2 3">
    <name type="scientific">Bisbaumannia pacifica</name>
    <dbReference type="NCBI Taxonomy" id="77098"/>
    <lineage>
        <taxon>Bacteria</taxon>
        <taxon>Pseudomonadati</taxon>
        <taxon>Pseudomonadota</taxon>
        <taxon>Gammaproteobacteria</taxon>
        <taxon>Oceanospirillales</taxon>
        <taxon>Halomonadaceae</taxon>
        <taxon>Bisbaumannia</taxon>
    </lineage>
</organism>
<accession>A0ABD4L652</accession>
<feature type="transmembrane region" description="Helical" evidence="1">
    <location>
        <begin position="69"/>
        <end position="88"/>
    </location>
</feature>